<feature type="transmembrane region" description="Helical" evidence="1">
    <location>
        <begin position="113"/>
        <end position="137"/>
    </location>
</feature>
<dbReference type="Proteomes" id="UP001320876">
    <property type="component" value="Unassembled WGS sequence"/>
</dbReference>
<evidence type="ECO:0000313" key="2">
    <source>
        <dbReference type="EMBL" id="MCW1924897.1"/>
    </source>
</evidence>
<feature type="transmembrane region" description="Helical" evidence="1">
    <location>
        <begin position="20"/>
        <end position="43"/>
    </location>
</feature>
<keyword evidence="1" id="KW-0472">Membrane</keyword>
<comment type="caution">
    <text evidence="2">The sequence shown here is derived from an EMBL/GenBank/DDBJ whole genome shotgun (WGS) entry which is preliminary data.</text>
</comment>
<keyword evidence="1" id="KW-1133">Transmembrane helix</keyword>
<evidence type="ECO:0000256" key="1">
    <source>
        <dbReference type="SAM" id="Phobius"/>
    </source>
</evidence>
<dbReference type="PROSITE" id="PS51257">
    <property type="entry name" value="PROKAR_LIPOPROTEIN"/>
    <property type="match status" value="1"/>
</dbReference>
<keyword evidence="3" id="KW-1185">Reference proteome</keyword>
<accession>A0ABT3GN16</accession>
<name>A0ABT3GN16_9BACT</name>
<feature type="transmembrane region" description="Helical" evidence="1">
    <location>
        <begin position="88"/>
        <end position="107"/>
    </location>
</feature>
<dbReference type="RefSeq" id="WP_264489006.1">
    <property type="nucleotide sequence ID" value="NZ_JAPDDT010000010.1"/>
</dbReference>
<feature type="transmembrane region" description="Helical" evidence="1">
    <location>
        <begin position="55"/>
        <end position="81"/>
    </location>
</feature>
<proteinExistence type="predicted"/>
<organism evidence="2 3">
    <name type="scientific">Luteolibacter arcticus</name>
    <dbReference type="NCBI Taxonomy" id="1581411"/>
    <lineage>
        <taxon>Bacteria</taxon>
        <taxon>Pseudomonadati</taxon>
        <taxon>Verrucomicrobiota</taxon>
        <taxon>Verrucomicrobiia</taxon>
        <taxon>Verrucomicrobiales</taxon>
        <taxon>Verrucomicrobiaceae</taxon>
        <taxon>Luteolibacter</taxon>
    </lineage>
</organism>
<reference evidence="2 3" key="1">
    <citation type="submission" date="2022-10" db="EMBL/GenBank/DDBJ databases">
        <title>Luteolibacter arcticus strain CCTCC AB 2014275, whole genome shotgun sequencing project.</title>
        <authorList>
            <person name="Zhao G."/>
            <person name="Shen L."/>
        </authorList>
    </citation>
    <scope>NUCLEOTIDE SEQUENCE [LARGE SCALE GENOMIC DNA]</scope>
    <source>
        <strain evidence="2 3">CCTCC AB 2014275</strain>
    </source>
</reference>
<dbReference type="EMBL" id="JAPDDT010000010">
    <property type="protein sequence ID" value="MCW1924897.1"/>
    <property type="molecule type" value="Genomic_DNA"/>
</dbReference>
<evidence type="ECO:0000313" key="3">
    <source>
        <dbReference type="Proteomes" id="UP001320876"/>
    </source>
</evidence>
<keyword evidence="1" id="KW-0812">Transmembrane</keyword>
<gene>
    <name evidence="2" type="ORF">OKA05_20205</name>
</gene>
<protein>
    <submittedName>
        <fullName evidence="2">Uncharacterized protein</fullName>
    </submittedName>
</protein>
<sequence length="180" mass="19353">MKIDFGDVFASGIGWLLKQLFLFVASIWLGCSMGAAALLAAGLVKGWSFDAGLLIGSPVLLLTSWLIPNVCFLGAAIYWFVRNETNTPLACGILAGVEALVSVAGQAGEINGWLPLTVAWVTCLVLIAMMGTGLWFLGQWQINRWALEIEELKAENAMRRAQLKEDFGTDSAGVDETGMP</sequence>